<proteinExistence type="predicted"/>
<evidence type="ECO:0000256" key="6">
    <source>
        <dbReference type="ARBA" id="ARBA00022777"/>
    </source>
</evidence>
<dbReference type="PANTHER" id="PTHR24421">
    <property type="entry name" value="NITRATE/NITRITE SENSOR PROTEIN NARX-RELATED"/>
    <property type="match status" value="1"/>
</dbReference>
<comment type="caution">
    <text evidence="13">The sequence shown here is derived from an EMBL/GenBank/DDBJ whole genome shotgun (WGS) entry which is preliminary data.</text>
</comment>
<keyword evidence="5" id="KW-0547">Nucleotide-binding</keyword>
<evidence type="ECO:0000256" key="1">
    <source>
        <dbReference type="ARBA" id="ARBA00000085"/>
    </source>
</evidence>
<sequence length="432" mass="44935">MAGRAAFALARRPVPQDAALACVLFVVCLLVNDPIAMVNALADGPVGGGWSGPGVWWSTTVLTLLSVTLRRRWPVPMLVLCLLSAGARLAAGAPVAVVDLAVLVLLYTVASRCSRVVSLSALGVLLLCAIWATSGSLAGRPFSMLSFHFKVCKRVATSSGPAPRADDVDAACRGGGSGPWGGLPVLGSGLVAAWAVGSGSRNRRAYLEQLHERARDLERERDQQAALTAAAERGRISREVHDVVAHGLSLIVIQAQGAEAALDNRPADTRSALRTIVKTGRDSLADMRRVLAALGEVEDAWHPQPGLAELPGLVTRVREAGTPVRLRVEGSPAALPSTVDLSAYRIVQEALTNVMKHAGADAAADVVVSYTDTELIIEVSDDGRGAAGTDGGNGLPGMRRRVELLGGRLSTGPGAQGGFVVRAGLPIQGQHA</sequence>
<gene>
    <name evidence="13" type="ORF">Airi02_045510</name>
</gene>
<dbReference type="RefSeq" id="WP_285574932.1">
    <property type="nucleotide sequence ID" value="NZ_BSTK01000006.1"/>
</dbReference>
<dbReference type="EC" id="2.7.13.3" evidence="2"/>
<evidence type="ECO:0000256" key="3">
    <source>
        <dbReference type="ARBA" id="ARBA00022553"/>
    </source>
</evidence>
<keyword evidence="9" id="KW-0472">Membrane</keyword>
<evidence type="ECO:0000256" key="9">
    <source>
        <dbReference type="SAM" id="Phobius"/>
    </source>
</evidence>
<dbReference type="InterPro" id="IPR055558">
    <property type="entry name" value="DUF7134"/>
</dbReference>
<dbReference type="InterPro" id="IPR036890">
    <property type="entry name" value="HATPase_C_sf"/>
</dbReference>
<feature type="domain" description="Signal transduction histidine kinase subgroup 3 dimerisation and phosphoacceptor" evidence="11">
    <location>
        <begin position="232"/>
        <end position="296"/>
    </location>
</feature>
<accession>A0A9W6S6I7</accession>
<dbReference type="GO" id="GO:0005524">
    <property type="term" value="F:ATP binding"/>
    <property type="evidence" value="ECO:0007669"/>
    <property type="project" value="UniProtKB-KW"/>
</dbReference>
<dbReference type="PANTHER" id="PTHR24421:SF10">
    <property type="entry name" value="NITRATE_NITRITE SENSOR PROTEIN NARQ"/>
    <property type="match status" value="1"/>
</dbReference>
<keyword evidence="3" id="KW-0597">Phosphoprotein</keyword>
<dbReference type="SUPFAM" id="SSF55874">
    <property type="entry name" value="ATPase domain of HSP90 chaperone/DNA topoisomerase II/histidine kinase"/>
    <property type="match status" value="1"/>
</dbReference>
<evidence type="ECO:0000256" key="7">
    <source>
        <dbReference type="ARBA" id="ARBA00022840"/>
    </source>
</evidence>
<keyword evidence="9" id="KW-1133">Transmembrane helix</keyword>
<dbReference type="InterPro" id="IPR003594">
    <property type="entry name" value="HATPase_dom"/>
</dbReference>
<dbReference type="CDD" id="cd16917">
    <property type="entry name" value="HATPase_UhpB-NarQ-NarX-like"/>
    <property type="match status" value="1"/>
</dbReference>
<dbReference type="GO" id="GO:0046983">
    <property type="term" value="F:protein dimerization activity"/>
    <property type="evidence" value="ECO:0007669"/>
    <property type="project" value="InterPro"/>
</dbReference>
<feature type="transmembrane region" description="Helical" evidence="9">
    <location>
        <begin position="89"/>
        <end position="110"/>
    </location>
</feature>
<dbReference type="InterPro" id="IPR011712">
    <property type="entry name" value="Sig_transdc_His_kin_sub3_dim/P"/>
</dbReference>
<dbReference type="AlphaFoldDB" id="A0A9W6S6I7"/>
<dbReference type="Pfam" id="PF07730">
    <property type="entry name" value="HisKA_3"/>
    <property type="match status" value="1"/>
</dbReference>
<dbReference type="GO" id="GO:0016020">
    <property type="term" value="C:membrane"/>
    <property type="evidence" value="ECO:0007669"/>
    <property type="project" value="InterPro"/>
</dbReference>
<evidence type="ECO:0000256" key="5">
    <source>
        <dbReference type="ARBA" id="ARBA00022741"/>
    </source>
</evidence>
<dbReference type="Proteomes" id="UP001165074">
    <property type="component" value="Unassembled WGS sequence"/>
</dbReference>
<dbReference type="Gene3D" id="1.20.5.1930">
    <property type="match status" value="1"/>
</dbReference>
<keyword evidence="6 13" id="KW-0418">Kinase</keyword>
<dbReference type="GO" id="GO:0000155">
    <property type="term" value="F:phosphorelay sensor kinase activity"/>
    <property type="evidence" value="ECO:0007669"/>
    <property type="project" value="InterPro"/>
</dbReference>
<name>A0A9W6S6I7_9ACTN</name>
<evidence type="ECO:0000313" key="14">
    <source>
        <dbReference type="Proteomes" id="UP001165074"/>
    </source>
</evidence>
<dbReference type="Pfam" id="PF02518">
    <property type="entry name" value="HATPase_c"/>
    <property type="match status" value="1"/>
</dbReference>
<evidence type="ECO:0000313" key="13">
    <source>
        <dbReference type="EMBL" id="GLY86622.1"/>
    </source>
</evidence>
<keyword evidence="7" id="KW-0067">ATP-binding</keyword>
<evidence type="ECO:0000256" key="4">
    <source>
        <dbReference type="ARBA" id="ARBA00022679"/>
    </source>
</evidence>
<evidence type="ECO:0000256" key="8">
    <source>
        <dbReference type="ARBA" id="ARBA00023012"/>
    </source>
</evidence>
<evidence type="ECO:0000259" key="11">
    <source>
        <dbReference type="Pfam" id="PF07730"/>
    </source>
</evidence>
<dbReference type="Gene3D" id="3.30.565.10">
    <property type="entry name" value="Histidine kinase-like ATPase, C-terminal domain"/>
    <property type="match status" value="1"/>
</dbReference>
<dbReference type="EMBL" id="BSTK01000006">
    <property type="protein sequence ID" value="GLY86622.1"/>
    <property type="molecule type" value="Genomic_DNA"/>
</dbReference>
<keyword evidence="14" id="KW-1185">Reference proteome</keyword>
<organism evidence="13 14">
    <name type="scientific">Actinoallomurus iriomotensis</name>
    <dbReference type="NCBI Taxonomy" id="478107"/>
    <lineage>
        <taxon>Bacteria</taxon>
        <taxon>Bacillati</taxon>
        <taxon>Actinomycetota</taxon>
        <taxon>Actinomycetes</taxon>
        <taxon>Streptosporangiales</taxon>
        <taxon>Thermomonosporaceae</taxon>
        <taxon>Actinoallomurus</taxon>
    </lineage>
</organism>
<comment type="catalytic activity">
    <reaction evidence="1">
        <text>ATP + protein L-histidine = ADP + protein N-phospho-L-histidine.</text>
        <dbReference type="EC" id="2.7.13.3"/>
    </reaction>
</comment>
<feature type="domain" description="Histidine kinase/HSP90-like ATPase" evidence="10">
    <location>
        <begin position="342"/>
        <end position="427"/>
    </location>
</feature>
<feature type="transmembrane region" description="Helical" evidence="9">
    <location>
        <begin position="116"/>
        <end position="138"/>
    </location>
</feature>
<evidence type="ECO:0000256" key="2">
    <source>
        <dbReference type="ARBA" id="ARBA00012438"/>
    </source>
</evidence>
<evidence type="ECO:0000259" key="10">
    <source>
        <dbReference type="Pfam" id="PF02518"/>
    </source>
</evidence>
<protein>
    <recommendedName>
        <fullName evidence="2">histidine kinase</fullName>
        <ecNumber evidence="2">2.7.13.3</ecNumber>
    </recommendedName>
</protein>
<dbReference type="InterPro" id="IPR050482">
    <property type="entry name" value="Sensor_HK_TwoCompSys"/>
</dbReference>
<keyword evidence="4" id="KW-0808">Transferase</keyword>
<evidence type="ECO:0000259" key="12">
    <source>
        <dbReference type="Pfam" id="PF23539"/>
    </source>
</evidence>
<feature type="domain" description="DUF7134" evidence="12">
    <location>
        <begin position="9"/>
        <end position="133"/>
    </location>
</feature>
<keyword evidence="8" id="KW-0902">Two-component regulatory system</keyword>
<reference evidence="13" key="1">
    <citation type="submission" date="2023-03" db="EMBL/GenBank/DDBJ databases">
        <title>Actinoallomurus iriomotensis NBRC 103684.</title>
        <authorList>
            <person name="Ichikawa N."/>
            <person name="Sato H."/>
            <person name="Tonouchi N."/>
        </authorList>
    </citation>
    <scope>NUCLEOTIDE SEQUENCE</scope>
    <source>
        <strain evidence="13">NBRC 103684</strain>
    </source>
</reference>
<keyword evidence="9" id="KW-0812">Transmembrane</keyword>
<dbReference type="Pfam" id="PF23539">
    <property type="entry name" value="DUF7134"/>
    <property type="match status" value="1"/>
</dbReference>